<keyword evidence="7" id="KW-1185">Reference proteome</keyword>
<dbReference type="RefSeq" id="WP_077348905.1">
    <property type="nucleotide sequence ID" value="NZ_CP019607.1"/>
</dbReference>
<dbReference type="PANTHER" id="PTHR43179">
    <property type="entry name" value="RHAMNOSYLTRANSFERASE WBBL"/>
    <property type="match status" value="1"/>
</dbReference>
<comment type="pathway">
    <text evidence="1">Cell wall biogenesis; cell wall polysaccharide biosynthesis.</text>
</comment>
<dbReference type="STRING" id="399497.BW733_06290"/>
<evidence type="ECO:0000259" key="5">
    <source>
        <dbReference type="Pfam" id="PF00535"/>
    </source>
</evidence>
<evidence type="ECO:0000313" key="6">
    <source>
        <dbReference type="EMBL" id="AQP50498.1"/>
    </source>
</evidence>
<gene>
    <name evidence="6" type="ORF">BW733_06290</name>
</gene>
<dbReference type="Proteomes" id="UP000188235">
    <property type="component" value="Chromosome"/>
</dbReference>
<name>A0A1Q2CWJ9_9ACTN</name>
<evidence type="ECO:0000256" key="2">
    <source>
        <dbReference type="ARBA" id="ARBA00006739"/>
    </source>
</evidence>
<sequence length="293" mass="33511">MSAPITVGAVILTMGNRREELQRALGSLVSQQGVELDAVVVVNGSDPVEVPEGVRVHRLGENLGIPAGRNAGVAQVGGEYIFFLDDDSWLLSDTFLSDAIGMLRTDPTLGMIQPRIIDPDRRGEEPRRWIPRLRKGDPARSSEVFSVLETAVVLPRSTFDATGGWPDEFFYAHEGIELAWRVWDLGQRVEYRGDLSVAHPVIDQSRHRELHYMNARNRVWLARRCLHWPFSWLYVSAWTLQHLIRDLPETDDRVWWDGWGDGWSERPWAGARRKKLKWSTHWRMAVHGRPPVV</sequence>
<dbReference type="KEGG" id="tfa:BW733_06290"/>
<proteinExistence type="inferred from homology"/>
<evidence type="ECO:0000256" key="1">
    <source>
        <dbReference type="ARBA" id="ARBA00004776"/>
    </source>
</evidence>
<dbReference type="EMBL" id="CP019607">
    <property type="protein sequence ID" value="AQP50498.1"/>
    <property type="molecule type" value="Genomic_DNA"/>
</dbReference>
<dbReference type="PANTHER" id="PTHR43179:SF12">
    <property type="entry name" value="GALACTOFURANOSYLTRANSFERASE GLFT2"/>
    <property type="match status" value="1"/>
</dbReference>
<dbReference type="Gene3D" id="3.90.550.10">
    <property type="entry name" value="Spore Coat Polysaccharide Biosynthesis Protein SpsA, Chain A"/>
    <property type="match status" value="1"/>
</dbReference>
<evidence type="ECO:0000313" key="7">
    <source>
        <dbReference type="Proteomes" id="UP000188235"/>
    </source>
</evidence>
<evidence type="ECO:0000256" key="4">
    <source>
        <dbReference type="ARBA" id="ARBA00022679"/>
    </source>
</evidence>
<comment type="similarity">
    <text evidence="2">Belongs to the glycosyltransferase 2 family.</text>
</comment>
<dbReference type="SUPFAM" id="SSF53448">
    <property type="entry name" value="Nucleotide-diphospho-sugar transferases"/>
    <property type="match status" value="1"/>
</dbReference>
<dbReference type="OrthoDB" id="5174363at2"/>
<protein>
    <submittedName>
        <fullName evidence="6">Glycosyl transferase</fullName>
    </submittedName>
</protein>
<dbReference type="InterPro" id="IPR001173">
    <property type="entry name" value="Glyco_trans_2-like"/>
</dbReference>
<dbReference type="Pfam" id="PF00535">
    <property type="entry name" value="Glycos_transf_2"/>
    <property type="match status" value="1"/>
</dbReference>
<accession>A0A1Q2CWJ9</accession>
<dbReference type="AlphaFoldDB" id="A0A1Q2CWJ9"/>
<keyword evidence="4 6" id="KW-0808">Transferase</keyword>
<keyword evidence="3" id="KW-0328">Glycosyltransferase</keyword>
<feature type="domain" description="Glycosyltransferase 2-like" evidence="5">
    <location>
        <begin position="10"/>
        <end position="132"/>
    </location>
</feature>
<dbReference type="InterPro" id="IPR029044">
    <property type="entry name" value="Nucleotide-diphossugar_trans"/>
</dbReference>
<evidence type="ECO:0000256" key="3">
    <source>
        <dbReference type="ARBA" id="ARBA00022676"/>
    </source>
</evidence>
<dbReference type="GO" id="GO:0016757">
    <property type="term" value="F:glycosyltransferase activity"/>
    <property type="evidence" value="ECO:0007669"/>
    <property type="project" value="UniProtKB-KW"/>
</dbReference>
<organism evidence="6 7">
    <name type="scientific">Tessaracoccus flavescens</name>
    <dbReference type="NCBI Taxonomy" id="399497"/>
    <lineage>
        <taxon>Bacteria</taxon>
        <taxon>Bacillati</taxon>
        <taxon>Actinomycetota</taxon>
        <taxon>Actinomycetes</taxon>
        <taxon>Propionibacteriales</taxon>
        <taxon>Propionibacteriaceae</taxon>
        <taxon>Tessaracoccus</taxon>
    </lineage>
</organism>
<reference evidence="6 7" key="1">
    <citation type="journal article" date="2008" name="Int. J. Syst. Evol. Microbiol.">
        <title>Tessaracoccus flavescens sp. nov., isolated from marine sediment.</title>
        <authorList>
            <person name="Lee D.W."/>
            <person name="Lee S.D."/>
        </authorList>
    </citation>
    <scope>NUCLEOTIDE SEQUENCE [LARGE SCALE GENOMIC DNA]</scope>
    <source>
        <strain evidence="6 7">SST-39T</strain>
    </source>
</reference>